<evidence type="ECO:0000313" key="3">
    <source>
        <dbReference type="Proteomes" id="UP000002258"/>
    </source>
</evidence>
<dbReference type="Pfam" id="PF00107">
    <property type="entry name" value="ADH_zinc_N"/>
    <property type="match status" value="1"/>
</dbReference>
<gene>
    <name evidence="2" type="primary">FDH2</name>
    <name evidence="2" type="ORF">PICST_35370</name>
</gene>
<organism evidence="2 3">
    <name type="scientific">Scheffersomyces stipitis (strain ATCC 58785 / CBS 6054 / NBRC 10063 / NRRL Y-11545)</name>
    <name type="common">Yeast</name>
    <name type="synonym">Pichia stipitis</name>
    <dbReference type="NCBI Taxonomy" id="322104"/>
    <lineage>
        <taxon>Eukaryota</taxon>
        <taxon>Fungi</taxon>
        <taxon>Dikarya</taxon>
        <taxon>Ascomycota</taxon>
        <taxon>Saccharomycotina</taxon>
        <taxon>Pichiomycetes</taxon>
        <taxon>Debaryomycetaceae</taxon>
        <taxon>Scheffersomyces</taxon>
    </lineage>
</organism>
<dbReference type="SUPFAM" id="SSF51735">
    <property type="entry name" value="NAD(P)-binding Rossmann-fold domains"/>
    <property type="match status" value="1"/>
</dbReference>
<dbReference type="Pfam" id="PF08240">
    <property type="entry name" value="ADH_N"/>
    <property type="match status" value="1"/>
</dbReference>
<dbReference type="SMART" id="SM00829">
    <property type="entry name" value="PKS_ER"/>
    <property type="match status" value="1"/>
</dbReference>
<dbReference type="HOGENOM" id="CLU_026673_16_1_1"/>
<dbReference type="KEGG" id="pic:PICST_35370"/>
<evidence type="ECO:0000313" key="2">
    <source>
        <dbReference type="EMBL" id="ABN65265.1"/>
    </source>
</evidence>
<dbReference type="STRING" id="322104.A3LQT8"/>
<dbReference type="InterPro" id="IPR011032">
    <property type="entry name" value="GroES-like_sf"/>
</dbReference>
<sequence length="371" mass="39020">MTVTNIKAAIVPGTTGEGELTEVATISLPQLSADQILIKSVAYAVNPTDWKHIAYGLSPKNAIAGSDVAGVVEKVGANVKGFKEGDKVSGFIHGNTSATVGAFGEYALLNPDTAIKYEASQISDKPLSVGEHPADLLNTFEGIAGVSLGLVTVSLSFAHSLQIPADKEKNKNASILIWGGATATGVLAIQLAKLVYGLNVIATASSKNHEFLKSIGADATFDYKDVKVVEAIKTYAKGSILYALDTVASPTTFQATYDATEGAESVAIDNLLALNGSSITTKPERKTTYGRTLAYTALGESIDLGGGVVPSTPELMSDYLNFWKNVLPPYIPLLKHSNLKVLPAGLESASSALELLRQDKVSGEKVVFRFD</sequence>
<dbReference type="OrthoDB" id="9992527at2759"/>
<protein>
    <submittedName>
        <fullName evidence="2">Zinc-binding oxidoreductase</fullName>
    </submittedName>
</protein>
<dbReference type="OMA" id="YDYKDAQ"/>
<dbReference type="AlphaFoldDB" id="A3LQT8"/>
<dbReference type="InterPro" id="IPR013149">
    <property type="entry name" value="ADH-like_C"/>
</dbReference>
<feature type="domain" description="Enoyl reductase (ER)" evidence="1">
    <location>
        <begin position="13"/>
        <end position="368"/>
    </location>
</feature>
<dbReference type="InterPro" id="IPR036291">
    <property type="entry name" value="NAD(P)-bd_dom_sf"/>
</dbReference>
<dbReference type="SUPFAM" id="SSF50129">
    <property type="entry name" value="GroES-like"/>
    <property type="match status" value="1"/>
</dbReference>
<dbReference type="RefSeq" id="XP_001383294.1">
    <property type="nucleotide sequence ID" value="XM_001383257.1"/>
</dbReference>
<dbReference type="eggNOG" id="KOG1198">
    <property type="taxonomic scope" value="Eukaryota"/>
</dbReference>
<dbReference type="EMBL" id="CP000497">
    <property type="protein sequence ID" value="ABN65265.1"/>
    <property type="molecule type" value="Genomic_DNA"/>
</dbReference>
<dbReference type="Gene3D" id="3.40.50.720">
    <property type="entry name" value="NAD(P)-binding Rossmann-like Domain"/>
    <property type="match status" value="1"/>
</dbReference>
<dbReference type="InterPro" id="IPR047122">
    <property type="entry name" value="Trans-enoyl_RdTase-like"/>
</dbReference>
<proteinExistence type="predicted"/>
<accession>A3LQT8</accession>
<dbReference type="InParanoid" id="A3LQT8"/>
<reference evidence="2 3" key="1">
    <citation type="journal article" date="2007" name="Nat. Biotechnol.">
        <title>Genome sequence of the lignocellulose-bioconverting and xylose-fermenting yeast Pichia stipitis.</title>
        <authorList>
            <person name="Jeffries T.W."/>
            <person name="Grigoriev I.V."/>
            <person name="Grimwood J."/>
            <person name="Laplaza J.M."/>
            <person name="Aerts A."/>
            <person name="Salamov A."/>
            <person name="Schmutz J."/>
            <person name="Lindquist E."/>
            <person name="Dehal P."/>
            <person name="Shapiro H."/>
            <person name="Jin Y.S."/>
            <person name="Passoth V."/>
            <person name="Richardson P.M."/>
        </authorList>
    </citation>
    <scope>NUCLEOTIDE SEQUENCE [LARGE SCALE GENOMIC DNA]</scope>
    <source>
        <strain evidence="3">ATCC 58785 / CBS 6054 / NBRC 10063 / NRRL Y-11545</strain>
    </source>
</reference>
<dbReference type="PANTHER" id="PTHR45348">
    <property type="entry name" value="HYPOTHETICAL OXIDOREDUCTASE (EUROFUNG)"/>
    <property type="match status" value="1"/>
</dbReference>
<dbReference type="Proteomes" id="UP000002258">
    <property type="component" value="Chromosome 3"/>
</dbReference>
<dbReference type="Gene3D" id="3.90.180.10">
    <property type="entry name" value="Medium-chain alcohol dehydrogenases, catalytic domain"/>
    <property type="match status" value="1"/>
</dbReference>
<dbReference type="InterPro" id="IPR020843">
    <property type="entry name" value="ER"/>
</dbReference>
<name>A3LQT8_PICST</name>
<dbReference type="CDD" id="cd08249">
    <property type="entry name" value="enoyl_reductase_like"/>
    <property type="match status" value="1"/>
</dbReference>
<dbReference type="GO" id="GO:0016651">
    <property type="term" value="F:oxidoreductase activity, acting on NAD(P)H"/>
    <property type="evidence" value="ECO:0007669"/>
    <property type="project" value="InterPro"/>
</dbReference>
<dbReference type="FunCoup" id="A3LQT8">
    <property type="interactions" value="222"/>
</dbReference>
<dbReference type="InterPro" id="IPR013154">
    <property type="entry name" value="ADH-like_N"/>
</dbReference>
<evidence type="ECO:0000259" key="1">
    <source>
        <dbReference type="SMART" id="SM00829"/>
    </source>
</evidence>
<dbReference type="PANTHER" id="PTHR45348:SF2">
    <property type="entry name" value="ZINC-TYPE ALCOHOL DEHYDROGENASE-LIKE PROTEIN C2E1P3.01"/>
    <property type="match status" value="1"/>
</dbReference>
<dbReference type="GeneID" id="4837984"/>
<keyword evidence="3" id="KW-1185">Reference proteome</keyword>